<dbReference type="SUPFAM" id="SSF53720">
    <property type="entry name" value="ALDH-like"/>
    <property type="match status" value="1"/>
</dbReference>
<dbReference type="EMBL" id="CP011391">
    <property type="protein sequence ID" value="AMK54831.1"/>
    <property type="molecule type" value="Genomic_DNA"/>
</dbReference>
<comment type="catalytic activity">
    <reaction evidence="7 8">
        <text>L-histidinol + 2 NAD(+) + H2O = L-histidine + 2 NADH + 3 H(+)</text>
        <dbReference type="Rhea" id="RHEA:20641"/>
        <dbReference type="ChEBI" id="CHEBI:15377"/>
        <dbReference type="ChEBI" id="CHEBI:15378"/>
        <dbReference type="ChEBI" id="CHEBI:57540"/>
        <dbReference type="ChEBI" id="CHEBI:57595"/>
        <dbReference type="ChEBI" id="CHEBI:57699"/>
        <dbReference type="ChEBI" id="CHEBI:57945"/>
        <dbReference type="EC" id="1.1.1.23"/>
    </reaction>
</comment>
<evidence type="ECO:0000256" key="1">
    <source>
        <dbReference type="ARBA" id="ARBA00003850"/>
    </source>
</evidence>
<evidence type="ECO:0000256" key="8">
    <source>
        <dbReference type="HAMAP-Rule" id="MF_01024"/>
    </source>
</evidence>
<reference evidence="15 16" key="1">
    <citation type="journal article" date="2016" name="Gut Pathog.">
        <title>Whole genome sequencing of "Faecalibaculum rodentium" ALO17, isolated from C57BL/6J laboratory mouse feces.</title>
        <authorList>
            <person name="Lim S."/>
            <person name="Chang D.H."/>
            <person name="Ahn S."/>
            <person name="Kim B.C."/>
        </authorList>
    </citation>
    <scope>NUCLEOTIDE SEQUENCE [LARGE SCALE GENOMIC DNA]</scope>
    <source>
        <strain evidence="15 16">Alo17</strain>
    </source>
</reference>
<dbReference type="AlphaFoldDB" id="A0A140DW04"/>
<evidence type="ECO:0000256" key="9">
    <source>
        <dbReference type="PIRNR" id="PIRNR000099"/>
    </source>
</evidence>
<evidence type="ECO:0000256" key="5">
    <source>
        <dbReference type="ARBA" id="ARBA00022833"/>
    </source>
</evidence>
<feature type="binding site" evidence="8 12">
    <location>
        <position position="256"/>
    </location>
    <ligand>
        <name>substrate</name>
    </ligand>
</feature>
<dbReference type="KEGG" id="fro:AALO17_16970"/>
<dbReference type="PROSITE" id="PS00611">
    <property type="entry name" value="HISOL_DEHYDROGENASE"/>
    <property type="match status" value="1"/>
</dbReference>
<evidence type="ECO:0000256" key="14">
    <source>
        <dbReference type="RuleBase" id="RU004175"/>
    </source>
</evidence>
<feature type="binding site" evidence="8 12">
    <location>
        <position position="412"/>
    </location>
    <ligand>
        <name>substrate</name>
    </ligand>
</feature>
<feature type="binding site" evidence="8 12">
    <location>
        <position position="234"/>
    </location>
    <ligand>
        <name>substrate</name>
    </ligand>
</feature>
<keyword evidence="8 11" id="KW-0520">NAD</keyword>
<dbReference type="InterPro" id="IPR001692">
    <property type="entry name" value="Histidinol_DH_CS"/>
</dbReference>
<evidence type="ECO:0000313" key="16">
    <source>
        <dbReference type="Proteomes" id="UP000069771"/>
    </source>
</evidence>
<feature type="binding site" evidence="8 13">
    <location>
        <position position="417"/>
    </location>
    <ligand>
        <name>Zn(2+)</name>
        <dbReference type="ChEBI" id="CHEBI:29105"/>
    </ligand>
</feature>
<dbReference type="FunFam" id="3.40.50.1980:FF:000026">
    <property type="entry name" value="Histidinol dehydrogenase"/>
    <property type="match status" value="1"/>
</dbReference>
<organism evidence="15 16">
    <name type="scientific">Faecalibaculum rodentium</name>
    <dbReference type="NCBI Taxonomy" id="1702221"/>
    <lineage>
        <taxon>Bacteria</taxon>
        <taxon>Bacillati</taxon>
        <taxon>Bacillota</taxon>
        <taxon>Erysipelotrichia</taxon>
        <taxon>Erysipelotrichales</taxon>
        <taxon>Erysipelotrichaceae</taxon>
        <taxon>Faecalibaculum</taxon>
    </lineage>
</organism>
<dbReference type="Gene3D" id="3.40.50.1980">
    <property type="entry name" value="Nitrogenase molybdenum iron protein domain"/>
    <property type="match status" value="2"/>
</dbReference>
<feature type="binding site" evidence="8 13">
    <location>
        <position position="358"/>
    </location>
    <ligand>
        <name>Zn(2+)</name>
        <dbReference type="ChEBI" id="CHEBI:29105"/>
    </ligand>
</feature>
<dbReference type="RefSeq" id="WP_082743315.1">
    <property type="nucleotide sequence ID" value="NZ_CAMTBT010000017.1"/>
</dbReference>
<feature type="binding site" evidence="8 12">
    <location>
        <position position="259"/>
    </location>
    <ligand>
        <name>substrate</name>
    </ligand>
</feature>
<dbReference type="STRING" id="1702221.AALO17_16970"/>
<accession>A0A140DW04</accession>
<dbReference type="InterPro" id="IPR016161">
    <property type="entry name" value="Ald_DH/histidinol_DH"/>
</dbReference>
<dbReference type="HAMAP" id="MF_01024">
    <property type="entry name" value="HisD"/>
    <property type="match status" value="1"/>
</dbReference>
<dbReference type="CDD" id="cd06572">
    <property type="entry name" value="Histidinol_dh"/>
    <property type="match status" value="1"/>
</dbReference>
<dbReference type="Gene3D" id="1.20.5.1300">
    <property type="match status" value="1"/>
</dbReference>
<comment type="function">
    <text evidence="1 8">Catalyzes the sequential NAD-dependent oxidations of L-histidinol to L-histidinaldehyde and then to L-histidine.</text>
</comment>
<keyword evidence="8" id="KW-0028">Amino-acid biosynthesis</keyword>
<feature type="binding site" evidence="8 11">
    <location>
        <position position="211"/>
    </location>
    <ligand>
        <name>NAD(+)</name>
        <dbReference type="ChEBI" id="CHEBI:57540"/>
    </ligand>
</feature>
<dbReference type="NCBIfam" id="TIGR00069">
    <property type="entry name" value="hisD"/>
    <property type="match status" value="1"/>
</dbReference>
<dbReference type="PANTHER" id="PTHR21256:SF2">
    <property type="entry name" value="HISTIDINE BIOSYNTHESIS TRIFUNCTIONAL PROTEIN"/>
    <property type="match status" value="1"/>
</dbReference>
<evidence type="ECO:0000256" key="10">
    <source>
        <dbReference type="PIRSR" id="PIRSR000099-1"/>
    </source>
</evidence>
<dbReference type="Pfam" id="PF00815">
    <property type="entry name" value="Histidinol_dh"/>
    <property type="match status" value="1"/>
</dbReference>
<evidence type="ECO:0000256" key="7">
    <source>
        <dbReference type="ARBA" id="ARBA00049489"/>
    </source>
</evidence>
<dbReference type="PRINTS" id="PR00083">
    <property type="entry name" value="HOLDHDRGNASE"/>
</dbReference>
<feature type="binding site" evidence="8 12">
    <location>
        <position position="417"/>
    </location>
    <ligand>
        <name>substrate</name>
    </ligand>
</feature>
<feature type="binding site" evidence="8 11">
    <location>
        <position position="126"/>
    </location>
    <ligand>
        <name>NAD(+)</name>
        <dbReference type="ChEBI" id="CHEBI:57540"/>
    </ligand>
</feature>
<sequence length="445" mass="47378">MLTELNAGDLQALKEWLKSRTQTIGADIYGAAAGIIDQVRAQGDQALKDLTKQFDKVDIDTLRLTEAQIDELAAQADPAFVKALKGARDNILEFHEAQKQNSFLLNRPNGVYLGQRVIPLDAVGIYVPGGRAQYPSSVLMNAIPAKVAGVKRIVMMTPPAANGLVEPNIACAARLAGITELYVTGGAQAIAAMAYGTESIAPVDKIVGPGNAFVAAAKKLVYGTVDIDMIAGPSEILVIADSGADPAFVAADLLSQAEHDPLASAMFVTTDAGLIRKVKEELQKQSAFLPKKDIVEASLANYGRSILCESMEQCLEIANQIAPEHLELMVENPMNWLGQVRHAGSVFLGYYTCESIGDYYGGTNHVLPTSGTAKFSSALGVDAFVKRSSFLHYTKEQLEQDSAAIQTLATAEHLQAHATAAAIRTPSITADDQKARAAADAKEPQ</sequence>
<dbReference type="GO" id="GO:0008270">
    <property type="term" value="F:zinc ion binding"/>
    <property type="evidence" value="ECO:0007669"/>
    <property type="project" value="UniProtKB-UniRule"/>
</dbReference>
<feature type="binding site" evidence="8 11">
    <location>
        <position position="188"/>
    </location>
    <ligand>
        <name>NAD(+)</name>
        <dbReference type="ChEBI" id="CHEBI:57540"/>
    </ligand>
</feature>
<feature type="active site" description="Proton acceptor" evidence="8 10">
    <location>
        <position position="324"/>
    </location>
</feature>
<feature type="binding site" evidence="8 12">
    <location>
        <position position="358"/>
    </location>
    <ligand>
        <name>substrate</name>
    </ligand>
</feature>
<keyword evidence="5 8" id="KW-0862">Zinc</keyword>
<feature type="binding site" evidence="8 12">
    <location>
        <position position="325"/>
    </location>
    <ligand>
        <name>substrate</name>
    </ligand>
</feature>
<keyword evidence="4 8" id="KW-0479">Metal-binding</keyword>
<dbReference type="GeneID" id="78478358"/>
<feature type="active site" description="Proton acceptor" evidence="8 10">
    <location>
        <position position="325"/>
    </location>
</feature>
<gene>
    <name evidence="8" type="primary">hisD</name>
    <name evidence="15" type="ORF">AALO17_16970</name>
</gene>
<evidence type="ECO:0000256" key="11">
    <source>
        <dbReference type="PIRSR" id="PIRSR000099-2"/>
    </source>
</evidence>
<feature type="binding site" evidence="8 13">
    <location>
        <position position="259"/>
    </location>
    <ligand>
        <name>Zn(2+)</name>
        <dbReference type="ChEBI" id="CHEBI:29105"/>
    </ligand>
</feature>
<comment type="pathway">
    <text evidence="8">Amino-acid biosynthesis; L-histidine biosynthesis; L-histidine from 5-phospho-alpha-D-ribose 1-diphosphate: step 9/9.</text>
</comment>
<dbReference type="GO" id="GO:0000105">
    <property type="term" value="P:L-histidine biosynthetic process"/>
    <property type="evidence" value="ECO:0007669"/>
    <property type="project" value="UniProtKB-UniRule"/>
</dbReference>
<dbReference type="OrthoDB" id="9805269at2"/>
<dbReference type="Proteomes" id="UP000069771">
    <property type="component" value="Chromosome"/>
</dbReference>
<dbReference type="GO" id="GO:0005829">
    <property type="term" value="C:cytosol"/>
    <property type="evidence" value="ECO:0007669"/>
    <property type="project" value="TreeGrafter"/>
</dbReference>
<dbReference type="UniPathway" id="UPA00031">
    <property type="reaction ID" value="UER00014"/>
</dbReference>
<evidence type="ECO:0000256" key="6">
    <source>
        <dbReference type="ARBA" id="ARBA00023002"/>
    </source>
</evidence>
<evidence type="ECO:0000256" key="2">
    <source>
        <dbReference type="ARBA" id="ARBA00010178"/>
    </source>
</evidence>
<comment type="cofactor">
    <cofactor evidence="8 13">
        <name>Zn(2+)</name>
        <dbReference type="ChEBI" id="CHEBI:29105"/>
    </cofactor>
    <text evidence="8 13">Binds 1 zinc ion per subunit.</text>
</comment>
<evidence type="ECO:0000256" key="13">
    <source>
        <dbReference type="PIRSR" id="PIRSR000099-4"/>
    </source>
</evidence>
<dbReference type="FunFam" id="3.40.50.1980:FF:000001">
    <property type="entry name" value="Histidinol dehydrogenase"/>
    <property type="match status" value="1"/>
</dbReference>
<protein>
    <recommendedName>
        <fullName evidence="3 8">Histidinol dehydrogenase</fullName>
        <shortName evidence="8">HDH</shortName>
        <ecNumber evidence="3 8">1.1.1.23</ecNumber>
    </recommendedName>
</protein>
<evidence type="ECO:0000256" key="3">
    <source>
        <dbReference type="ARBA" id="ARBA00012965"/>
    </source>
</evidence>
<keyword evidence="6 8" id="KW-0560">Oxidoreductase</keyword>
<dbReference type="InterPro" id="IPR022695">
    <property type="entry name" value="Histidinol_DH_monofunct"/>
</dbReference>
<dbReference type="InterPro" id="IPR012131">
    <property type="entry name" value="Hstdl_DH"/>
</dbReference>
<dbReference type="PANTHER" id="PTHR21256">
    <property type="entry name" value="HISTIDINOL DEHYDROGENASE HDH"/>
    <property type="match status" value="1"/>
</dbReference>
<evidence type="ECO:0000256" key="4">
    <source>
        <dbReference type="ARBA" id="ARBA00022723"/>
    </source>
</evidence>
<keyword evidence="16" id="KW-1185">Reference proteome</keyword>
<evidence type="ECO:0000256" key="12">
    <source>
        <dbReference type="PIRSR" id="PIRSR000099-3"/>
    </source>
</evidence>
<evidence type="ECO:0000313" key="15">
    <source>
        <dbReference type="EMBL" id="AMK54831.1"/>
    </source>
</evidence>
<comment type="similarity">
    <text evidence="2 8 9 14">Belongs to the histidinol dehydrogenase family.</text>
</comment>
<proteinExistence type="inferred from homology"/>
<dbReference type="GO" id="GO:0004399">
    <property type="term" value="F:histidinol dehydrogenase activity"/>
    <property type="evidence" value="ECO:0007669"/>
    <property type="project" value="UniProtKB-UniRule"/>
</dbReference>
<name>A0A140DW04_9FIRM</name>
<dbReference type="GO" id="GO:0051287">
    <property type="term" value="F:NAD binding"/>
    <property type="evidence" value="ECO:0007669"/>
    <property type="project" value="InterPro"/>
</dbReference>
<keyword evidence="8" id="KW-0368">Histidine biosynthesis</keyword>
<dbReference type="PIRSF" id="PIRSF000099">
    <property type="entry name" value="Histidinol_dh"/>
    <property type="match status" value="1"/>
</dbReference>
<dbReference type="EC" id="1.1.1.23" evidence="3 8"/>
<dbReference type="PATRIC" id="fig|1702221.3.peg.1653"/>
<feature type="binding site" evidence="8 13">
    <location>
        <position position="256"/>
    </location>
    <ligand>
        <name>Zn(2+)</name>
        <dbReference type="ChEBI" id="CHEBI:29105"/>
    </ligand>
</feature>